<proteinExistence type="inferred from homology"/>
<dbReference type="Proteomes" id="UP001589858">
    <property type="component" value="Unassembled WGS sequence"/>
</dbReference>
<dbReference type="PANTHER" id="PTHR43811">
    <property type="entry name" value="FKBP-TYPE PEPTIDYL-PROLYL CIS-TRANS ISOMERASE FKPA"/>
    <property type="match status" value="1"/>
</dbReference>
<dbReference type="Pfam" id="PF00254">
    <property type="entry name" value="FKBP_C"/>
    <property type="match status" value="1"/>
</dbReference>
<feature type="domain" description="PPIase FKBP-type" evidence="8">
    <location>
        <begin position="60"/>
        <end position="141"/>
    </location>
</feature>
<name>A0ABV6S8X6_9SPHN</name>
<dbReference type="GO" id="GO:0003755">
    <property type="term" value="F:peptidyl-prolyl cis-trans isomerase activity"/>
    <property type="evidence" value="ECO:0007669"/>
    <property type="project" value="UniProtKB-EC"/>
</dbReference>
<evidence type="ECO:0000256" key="6">
    <source>
        <dbReference type="RuleBase" id="RU003915"/>
    </source>
</evidence>
<dbReference type="SUPFAM" id="SSF54534">
    <property type="entry name" value="FKBP-like"/>
    <property type="match status" value="1"/>
</dbReference>
<reference evidence="9 10" key="1">
    <citation type="submission" date="2024-09" db="EMBL/GenBank/DDBJ databases">
        <authorList>
            <person name="Sun Q."/>
            <person name="Mori K."/>
        </authorList>
    </citation>
    <scope>NUCLEOTIDE SEQUENCE [LARGE SCALE GENOMIC DNA]</scope>
    <source>
        <strain evidence="9 10">CICC 11035S</strain>
    </source>
</reference>
<dbReference type="InterPro" id="IPR001179">
    <property type="entry name" value="PPIase_FKBP_dom"/>
</dbReference>
<protein>
    <recommendedName>
        <fullName evidence="6">Peptidyl-prolyl cis-trans isomerase</fullName>
        <ecNumber evidence="6">5.2.1.8</ecNumber>
    </recommendedName>
</protein>
<evidence type="ECO:0000256" key="3">
    <source>
        <dbReference type="ARBA" id="ARBA00023110"/>
    </source>
</evidence>
<dbReference type="Gene3D" id="3.10.50.40">
    <property type="match status" value="1"/>
</dbReference>
<dbReference type="PROSITE" id="PS50059">
    <property type="entry name" value="FKBP_PPIASE"/>
    <property type="match status" value="1"/>
</dbReference>
<keyword evidence="7" id="KW-0732">Signal</keyword>
<dbReference type="EMBL" id="JBHLTM010000055">
    <property type="protein sequence ID" value="MFC0685691.1"/>
    <property type="molecule type" value="Genomic_DNA"/>
</dbReference>
<evidence type="ECO:0000256" key="7">
    <source>
        <dbReference type="SAM" id="SignalP"/>
    </source>
</evidence>
<keyword evidence="4 5" id="KW-0413">Isomerase</keyword>
<feature type="signal peptide" evidence="7">
    <location>
        <begin position="1"/>
        <end position="22"/>
    </location>
</feature>
<sequence>MKIASLALASLAALALPVAAQAAAKPAAPAAAPAPAAAAAAPKVTLETVTKGEGASPGRDDFVLIAYKGMLKDGTVFDQSDATPMPVGEVVPGFADGLVQMQRGGSYRLTIPSALGYGAEASGPIPANSDLVFEVQLIDWKTRAEFEQMMAAVQAQQEAAAPADPQAQQPKP</sequence>
<evidence type="ECO:0000256" key="4">
    <source>
        <dbReference type="ARBA" id="ARBA00023235"/>
    </source>
</evidence>
<dbReference type="RefSeq" id="WP_267219121.1">
    <property type="nucleotide sequence ID" value="NZ_JAPCWC010000003.1"/>
</dbReference>
<accession>A0ABV6S8X6</accession>
<evidence type="ECO:0000256" key="2">
    <source>
        <dbReference type="ARBA" id="ARBA00006577"/>
    </source>
</evidence>
<evidence type="ECO:0000259" key="8">
    <source>
        <dbReference type="PROSITE" id="PS50059"/>
    </source>
</evidence>
<feature type="chain" id="PRO_5047066669" description="Peptidyl-prolyl cis-trans isomerase" evidence="7">
    <location>
        <begin position="23"/>
        <end position="172"/>
    </location>
</feature>
<evidence type="ECO:0000313" key="9">
    <source>
        <dbReference type="EMBL" id="MFC0685691.1"/>
    </source>
</evidence>
<evidence type="ECO:0000256" key="5">
    <source>
        <dbReference type="PROSITE-ProRule" id="PRU00277"/>
    </source>
</evidence>
<comment type="catalytic activity">
    <reaction evidence="1 5 6">
        <text>[protein]-peptidylproline (omega=180) = [protein]-peptidylproline (omega=0)</text>
        <dbReference type="Rhea" id="RHEA:16237"/>
        <dbReference type="Rhea" id="RHEA-COMP:10747"/>
        <dbReference type="Rhea" id="RHEA-COMP:10748"/>
        <dbReference type="ChEBI" id="CHEBI:83833"/>
        <dbReference type="ChEBI" id="CHEBI:83834"/>
        <dbReference type="EC" id="5.2.1.8"/>
    </reaction>
</comment>
<gene>
    <name evidence="9" type="ORF">ACFFF8_13900</name>
</gene>
<keyword evidence="3 5" id="KW-0697">Rotamase</keyword>
<organism evidence="9 10">
    <name type="scientific">Novosphingobium clariflavum</name>
    <dbReference type="NCBI Taxonomy" id="2029884"/>
    <lineage>
        <taxon>Bacteria</taxon>
        <taxon>Pseudomonadati</taxon>
        <taxon>Pseudomonadota</taxon>
        <taxon>Alphaproteobacteria</taxon>
        <taxon>Sphingomonadales</taxon>
        <taxon>Sphingomonadaceae</taxon>
        <taxon>Novosphingobium</taxon>
    </lineage>
</organism>
<comment type="caution">
    <text evidence="9">The sequence shown here is derived from an EMBL/GenBank/DDBJ whole genome shotgun (WGS) entry which is preliminary data.</text>
</comment>
<keyword evidence="10" id="KW-1185">Reference proteome</keyword>
<comment type="similarity">
    <text evidence="2 6">Belongs to the FKBP-type PPIase family.</text>
</comment>
<evidence type="ECO:0000313" key="10">
    <source>
        <dbReference type="Proteomes" id="UP001589858"/>
    </source>
</evidence>
<dbReference type="EC" id="5.2.1.8" evidence="6"/>
<dbReference type="PANTHER" id="PTHR43811:SF19">
    <property type="entry name" value="39 KDA FK506-BINDING NUCLEAR PROTEIN"/>
    <property type="match status" value="1"/>
</dbReference>
<dbReference type="InterPro" id="IPR046357">
    <property type="entry name" value="PPIase_dom_sf"/>
</dbReference>
<evidence type="ECO:0000256" key="1">
    <source>
        <dbReference type="ARBA" id="ARBA00000971"/>
    </source>
</evidence>